<dbReference type="EMBL" id="CP058909">
    <property type="protein sequence ID" value="QLH81901.1"/>
    <property type="molecule type" value="Genomic_DNA"/>
</dbReference>
<dbReference type="HAMAP" id="MF_00372">
    <property type="entry name" value="HutI"/>
    <property type="match status" value="1"/>
</dbReference>
<dbReference type="InterPro" id="IPR011059">
    <property type="entry name" value="Metal-dep_hydrolase_composite"/>
</dbReference>
<evidence type="ECO:0000313" key="10">
    <source>
        <dbReference type="EMBL" id="QLH81901.1"/>
    </source>
</evidence>
<dbReference type="InterPro" id="IPR006680">
    <property type="entry name" value="Amidohydro-rel"/>
</dbReference>
<feature type="binding site" evidence="7">
    <location>
        <position position="88"/>
    </location>
    <ligand>
        <name>4-imidazolone-5-propanoate</name>
        <dbReference type="ChEBI" id="CHEBI:77893"/>
    </ligand>
</feature>
<keyword evidence="11" id="KW-1185">Reference proteome</keyword>
<evidence type="ECO:0000256" key="8">
    <source>
        <dbReference type="SAM" id="MobiDB-lite"/>
    </source>
</evidence>
<feature type="binding site" evidence="7">
    <location>
        <position position="260"/>
    </location>
    <ligand>
        <name>Fe(3+)</name>
        <dbReference type="ChEBI" id="CHEBI:29034"/>
    </ligand>
</feature>
<evidence type="ECO:0000256" key="1">
    <source>
        <dbReference type="ARBA" id="ARBA00012864"/>
    </source>
</evidence>
<dbReference type="InterPro" id="IPR005920">
    <property type="entry name" value="HutI"/>
</dbReference>
<feature type="binding site" evidence="7">
    <location>
        <position position="81"/>
    </location>
    <ligand>
        <name>Zn(2+)</name>
        <dbReference type="ChEBI" id="CHEBI:29105"/>
    </ligand>
</feature>
<evidence type="ECO:0000256" key="6">
    <source>
        <dbReference type="ARBA" id="ARBA00023004"/>
    </source>
</evidence>
<dbReference type="GO" id="GO:0005506">
    <property type="term" value="F:iron ion binding"/>
    <property type="evidence" value="ECO:0007669"/>
    <property type="project" value="UniProtKB-UniRule"/>
</dbReference>
<comment type="catalytic activity">
    <reaction evidence="7">
        <text>4-imidazolone-5-propanoate + H2O = N-formimidoyl-L-glutamate</text>
        <dbReference type="Rhea" id="RHEA:23660"/>
        <dbReference type="ChEBI" id="CHEBI:15377"/>
        <dbReference type="ChEBI" id="CHEBI:58928"/>
        <dbReference type="ChEBI" id="CHEBI:77893"/>
        <dbReference type="EC" id="3.5.2.7"/>
    </reaction>
</comment>
<evidence type="ECO:0000256" key="4">
    <source>
        <dbReference type="ARBA" id="ARBA00022808"/>
    </source>
</evidence>
<dbReference type="PANTHER" id="PTHR42752:SF1">
    <property type="entry name" value="IMIDAZOLONEPROPIONASE-RELATED"/>
    <property type="match status" value="1"/>
</dbReference>
<accession>A0A7D5P8H9</accession>
<keyword evidence="2 7" id="KW-0479">Metal-binding</keyword>
<evidence type="ECO:0000313" key="11">
    <source>
        <dbReference type="Proteomes" id="UP000509346"/>
    </source>
</evidence>
<evidence type="ECO:0000259" key="9">
    <source>
        <dbReference type="Pfam" id="PF01979"/>
    </source>
</evidence>
<dbReference type="Pfam" id="PF01979">
    <property type="entry name" value="Amidohydro_1"/>
    <property type="match status" value="1"/>
</dbReference>
<dbReference type="KEGG" id="hpel:HZS54_09810"/>
<feature type="binding site" evidence="7">
    <location>
        <position position="260"/>
    </location>
    <ligand>
        <name>Zn(2+)</name>
        <dbReference type="ChEBI" id="CHEBI:29105"/>
    </ligand>
</feature>
<dbReference type="SUPFAM" id="SSF51338">
    <property type="entry name" value="Composite domain of metallo-dependent hydrolases"/>
    <property type="match status" value="1"/>
</dbReference>
<dbReference type="GO" id="GO:0019557">
    <property type="term" value="P:L-histidine catabolic process to glutamate and formate"/>
    <property type="evidence" value="ECO:0007669"/>
    <property type="project" value="UniProtKB-UniPathway"/>
</dbReference>
<keyword evidence="7" id="KW-0963">Cytoplasm</keyword>
<comment type="function">
    <text evidence="7">Catalyzes the hydrolytic cleavage of the carbon-nitrogen bond in imidazolone-5-propanoate to yield N-formimidoyl-L-glutamate. It is the third step in the universal histidine degradation pathway.</text>
</comment>
<evidence type="ECO:0000256" key="3">
    <source>
        <dbReference type="ARBA" id="ARBA00022801"/>
    </source>
</evidence>
<feature type="binding site" evidence="7">
    <location>
        <position position="263"/>
    </location>
    <ligand>
        <name>4-imidazolone-5-propanoate</name>
        <dbReference type="ChEBI" id="CHEBI:77893"/>
    </ligand>
</feature>
<evidence type="ECO:0000256" key="2">
    <source>
        <dbReference type="ARBA" id="ARBA00022723"/>
    </source>
</evidence>
<dbReference type="GO" id="GO:0008270">
    <property type="term" value="F:zinc ion binding"/>
    <property type="evidence" value="ECO:0007669"/>
    <property type="project" value="UniProtKB-UniRule"/>
</dbReference>
<keyword evidence="4 7" id="KW-0369">Histidine metabolism</keyword>
<dbReference type="GO" id="GO:0019556">
    <property type="term" value="P:L-histidine catabolic process to glutamate and formamide"/>
    <property type="evidence" value="ECO:0007669"/>
    <property type="project" value="UniProtKB-UniRule"/>
</dbReference>
<gene>
    <name evidence="7" type="primary">hutI</name>
    <name evidence="10" type="ORF">HZS54_09810</name>
</gene>
<feature type="binding site" evidence="7">
    <location>
        <position position="151"/>
    </location>
    <ligand>
        <name>4-imidazolone-5-propanoate</name>
        <dbReference type="ChEBI" id="CHEBI:77893"/>
    </ligand>
</feature>
<dbReference type="EC" id="3.5.2.7" evidence="1 7"/>
<comment type="pathway">
    <text evidence="7">Amino-acid degradation; L-histidine degradation into L-glutamate; N-formimidoyl-L-glutamate from L-histidine: step 3/3.</text>
</comment>
<feature type="binding site" evidence="7">
    <location>
        <position position="79"/>
    </location>
    <ligand>
        <name>Fe(3+)</name>
        <dbReference type="ChEBI" id="CHEBI:29034"/>
    </ligand>
</feature>
<comment type="caution">
    <text evidence="7">Lacks conserved residue(s) required for the propagation of feature annotation.</text>
</comment>
<dbReference type="UniPathway" id="UPA00379">
    <property type="reaction ID" value="UER00551"/>
</dbReference>
<feature type="binding site" evidence="7">
    <location>
        <position position="184"/>
    </location>
    <ligand>
        <name>4-imidazolone-5-propanoate</name>
        <dbReference type="ChEBI" id="CHEBI:77893"/>
    </ligand>
</feature>
<dbReference type="RefSeq" id="WP_179922346.1">
    <property type="nucleotide sequence ID" value="NZ_CP058909.1"/>
</dbReference>
<feature type="region of interest" description="Disordered" evidence="8">
    <location>
        <begin position="421"/>
        <end position="447"/>
    </location>
</feature>
<feature type="binding site" evidence="7">
    <location>
        <position position="151"/>
    </location>
    <ligand>
        <name>N-formimidoyl-L-glutamate</name>
        <dbReference type="ChEBI" id="CHEBI:58928"/>
    </ligand>
</feature>
<dbReference type="OrthoDB" id="24954at2157"/>
<feature type="binding site" evidence="7">
    <location>
        <position position="334"/>
    </location>
    <ligand>
        <name>Zn(2+)</name>
        <dbReference type="ChEBI" id="CHEBI:29105"/>
    </ligand>
</feature>
<keyword evidence="5 7" id="KW-0862">Zinc</keyword>
<dbReference type="SUPFAM" id="SSF51556">
    <property type="entry name" value="Metallo-dependent hydrolases"/>
    <property type="match status" value="1"/>
</dbReference>
<organism evidence="10 11">
    <name type="scientific">Halosimplex pelagicum</name>
    <dbReference type="NCBI Taxonomy" id="869886"/>
    <lineage>
        <taxon>Archaea</taxon>
        <taxon>Methanobacteriati</taxon>
        <taxon>Methanobacteriota</taxon>
        <taxon>Stenosarchaea group</taxon>
        <taxon>Halobacteria</taxon>
        <taxon>Halobacteriales</taxon>
        <taxon>Haloarculaceae</taxon>
        <taxon>Halosimplex</taxon>
    </lineage>
</organism>
<dbReference type="GO" id="GO:0005737">
    <property type="term" value="C:cytoplasm"/>
    <property type="evidence" value="ECO:0007669"/>
    <property type="project" value="UniProtKB-SubCell"/>
</dbReference>
<feature type="binding site" evidence="7">
    <location>
        <position position="334"/>
    </location>
    <ligand>
        <name>Fe(3+)</name>
        <dbReference type="ChEBI" id="CHEBI:29034"/>
    </ligand>
</feature>
<comment type="cofactor">
    <cofactor evidence="7">
        <name>Zn(2+)</name>
        <dbReference type="ChEBI" id="CHEBI:29105"/>
    </cofactor>
    <cofactor evidence="7">
        <name>Fe(3+)</name>
        <dbReference type="ChEBI" id="CHEBI:29034"/>
    </cofactor>
    <text evidence="7">Binds 1 zinc or iron ion per subunit.</text>
</comment>
<feature type="binding site" evidence="7">
    <location>
        <position position="336"/>
    </location>
    <ligand>
        <name>N-formimidoyl-L-glutamate</name>
        <dbReference type="ChEBI" id="CHEBI:58928"/>
    </ligand>
</feature>
<dbReference type="NCBIfam" id="TIGR01224">
    <property type="entry name" value="hutI"/>
    <property type="match status" value="1"/>
</dbReference>
<sequence length="447" mass="46084">MAELTAVVHGAAEVATATGELGGDDPAGLRSDAAVAIVDGAVAAVGPTEEVTREYSPENAAYAVDASGRAVIPGYVDSHTHACFAGDRSDEFEAKLRGTTYGELLAGGGGIHRTVRATRAASDDELLGNLLDHLDVMVAHGTTTVEVKSGYGLDTETELRMLDAIDRADDRHPVDVVPTFMGAHAVPREADEPEGRYGEGDPVNADDYVERVVDEQIPAVVDQGVAEFCDVFCDEGAFTVEQSRRVLRAGAERGLTPKVHAEELAHRGGAKLAAEVGAASADHLLHATDEDVAALVDADVTPVLLPGTAFGLGADYADGRGMVDAGAPVAVATDFNPNCHSQSMGFASALACVEMGLTPAEALVACTRNGARALDRPDLGVVREGAPADLAVLDAPSHVHVPYSYGVNRVATVLKEGRPVVGPEWTGEASGDPGDGAERGGGGEPDV</sequence>
<name>A0A7D5P8H9_9EURY</name>
<dbReference type="CDD" id="cd01296">
    <property type="entry name" value="Imidazolone-5PH"/>
    <property type="match status" value="1"/>
</dbReference>
<comment type="subcellular location">
    <subcellularLocation>
        <location evidence="7">Cytoplasm</location>
    </subcellularLocation>
</comment>
<comment type="similarity">
    <text evidence="7">Belongs to the metallo-dependent hydrolases superfamily. HutI family.</text>
</comment>
<feature type="binding site" evidence="7">
    <location>
        <position position="79"/>
    </location>
    <ligand>
        <name>Zn(2+)</name>
        <dbReference type="ChEBI" id="CHEBI:29105"/>
    </ligand>
</feature>
<dbReference type="PANTHER" id="PTHR42752">
    <property type="entry name" value="IMIDAZOLONEPROPIONASE"/>
    <property type="match status" value="1"/>
</dbReference>
<reference evidence="10 11" key="1">
    <citation type="submission" date="2020-07" db="EMBL/GenBank/DDBJ databases">
        <title>Halosimplex litoreum sp. nov. and Halosimplex rubrum sp. nov., isolated from different salt environments.</title>
        <authorList>
            <person name="Cui H."/>
        </authorList>
    </citation>
    <scope>NUCLEOTIDE SEQUENCE [LARGE SCALE GENOMIC DNA]</scope>
    <source>
        <strain evidence="10 11">R2</strain>
    </source>
</reference>
<dbReference type="Proteomes" id="UP000509346">
    <property type="component" value="Chromosome"/>
</dbReference>
<dbReference type="GO" id="GO:0050480">
    <property type="term" value="F:imidazolonepropionase activity"/>
    <property type="evidence" value="ECO:0007669"/>
    <property type="project" value="UniProtKB-UniRule"/>
</dbReference>
<evidence type="ECO:0000256" key="5">
    <source>
        <dbReference type="ARBA" id="ARBA00022833"/>
    </source>
</evidence>
<dbReference type="Gene3D" id="3.20.20.140">
    <property type="entry name" value="Metal-dependent hydrolases"/>
    <property type="match status" value="1"/>
</dbReference>
<keyword evidence="6 7" id="KW-0408">Iron</keyword>
<dbReference type="GeneID" id="56082885"/>
<feature type="binding site" evidence="7">
    <location>
        <position position="81"/>
    </location>
    <ligand>
        <name>Fe(3+)</name>
        <dbReference type="ChEBI" id="CHEBI:29034"/>
    </ligand>
</feature>
<protein>
    <recommendedName>
        <fullName evidence="1 7">Imidazolonepropionase</fullName>
        <ecNumber evidence="1 7">3.5.2.7</ecNumber>
    </recommendedName>
    <alternativeName>
        <fullName evidence="7">Imidazolone-5-propionate hydrolase</fullName>
    </alternativeName>
</protein>
<dbReference type="Gene3D" id="2.30.40.10">
    <property type="entry name" value="Urease, subunit C, domain 1"/>
    <property type="match status" value="1"/>
</dbReference>
<dbReference type="InterPro" id="IPR032466">
    <property type="entry name" value="Metal_Hydrolase"/>
</dbReference>
<dbReference type="FunFam" id="3.20.20.140:FF:000007">
    <property type="entry name" value="Imidazolonepropionase"/>
    <property type="match status" value="1"/>
</dbReference>
<feature type="domain" description="Amidohydrolase-related" evidence="9">
    <location>
        <begin position="71"/>
        <end position="419"/>
    </location>
</feature>
<keyword evidence="3 7" id="KW-0378">Hydrolase</keyword>
<evidence type="ECO:0000256" key="7">
    <source>
        <dbReference type="HAMAP-Rule" id="MF_00372"/>
    </source>
</evidence>
<proteinExistence type="inferred from homology"/>
<dbReference type="AlphaFoldDB" id="A0A7D5P8H9"/>